<keyword evidence="4 14" id="KW-0812">Transmembrane</keyword>
<evidence type="ECO:0000313" key="20">
    <source>
        <dbReference type="EMBL" id="CAH1246987.1"/>
    </source>
</evidence>
<feature type="domain" description="Protein kinase" evidence="17">
    <location>
        <begin position="1402"/>
        <end position="1615"/>
    </location>
</feature>
<dbReference type="PANTHER" id="PTHR24372">
    <property type="entry name" value="GLYCOPROTEIN HORMONE RECEPTOR"/>
    <property type="match status" value="1"/>
</dbReference>
<dbReference type="SUPFAM" id="SSF56436">
    <property type="entry name" value="C-type lectin-like"/>
    <property type="match status" value="1"/>
</dbReference>
<dbReference type="PROSITE" id="PS50041">
    <property type="entry name" value="C_TYPE_LECTIN_2"/>
    <property type="match status" value="1"/>
</dbReference>
<dbReference type="SUPFAM" id="SSF56112">
    <property type="entry name" value="Protein kinase-like (PK-like)"/>
    <property type="match status" value="1"/>
</dbReference>
<feature type="domain" description="CUB" evidence="16">
    <location>
        <begin position="46"/>
        <end position="162"/>
    </location>
</feature>
<dbReference type="FunFam" id="2.60.120.290:FF:000005">
    <property type="entry name" value="Procollagen C-endopeptidase enhancer 1"/>
    <property type="match status" value="1"/>
</dbReference>
<dbReference type="InterPro" id="IPR032675">
    <property type="entry name" value="LRR_dom_sf"/>
</dbReference>
<name>A0A8J9Z4G3_BRALA</name>
<keyword evidence="11" id="KW-0675">Receptor</keyword>
<keyword evidence="5 15" id="KW-0732">Signal</keyword>
<keyword evidence="3" id="KW-0433">Leucine-rich repeat</keyword>
<evidence type="ECO:0000256" key="6">
    <source>
        <dbReference type="ARBA" id="ARBA00022737"/>
    </source>
</evidence>
<keyword evidence="9 14" id="KW-0472">Membrane</keyword>
<dbReference type="GO" id="GO:0004672">
    <property type="term" value="F:protein kinase activity"/>
    <property type="evidence" value="ECO:0007669"/>
    <property type="project" value="InterPro"/>
</dbReference>
<evidence type="ECO:0000256" key="4">
    <source>
        <dbReference type="ARBA" id="ARBA00022692"/>
    </source>
</evidence>
<dbReference type="CDD" id="cd00037">
    <property type="entry name" value="CLECT"/>
    <property type="match status" value="1"/>
</dbReference>
<keyword evidence="7 14" id="KW-1133">Transmembrane helix</keyword>
<dbReference type="EMBL" id="OV696700">
    <property type="protein sequence ID" value="CAH1246987.1"/>
    <property type="molecule type" value="Genomic_DNA"/>
</dbReference>
<organism evidence="20 21">
    <name type="scientific">Branchiostoma lanceolatum</name>
    <name type="common">Common lancelet</name>
    <name type="synonym">Amphioxus lanceolatum</name>
    <dbReference type="NCBI Taxonomy" id="7740"/>
    <lineage>
        <taxon>Eukaryota</taxon>
        <taxon>Metazoa</taxon>
        <taxon>Chordata</taxon>
        <taxon>Cephalochordata</taxon>
        <taxon>Leptocardii</taxon>
        <taxon>Amphioxiformes</taxon>
        <taxon>Branchiostomatidae</taxon>
        <taxon>Branchiostoma</taxon>
    </lineage>
</organism>
<feature type="transmembrane region" description="Helical" evidence="14">
    <location>
        <begin position="1363"/>
        <end position="1384"/>
    </location>
</feature>
<evidence type="ECO:0000259" key="16">
    <source>
        <dbReference type="PROSITE" id="PS01180"/>
    </source>
</evidence>
<evidence type="ECO:0000256" key="9">
    <source>
        <dbReference type="ARBA" id="ARBA00023136"/>
    </source>
</evidence>
<keyword evidence="2" id="KW-1003">Cell membrane</keyword>
<dbReference type="Gene3D" id="2.60.120.290">
    <property type="entry name" value="Spermadhesin, CUB domain"/>
    <property type="match status" value="2"/>
</dbReference>
<keyword evidence="10" id="KW-1015">Disulfide bond</keyword>
<evidence type="ECO:0000259" key="19">
    <source>
        <dbReference type="PROSITE" id="PS50262"/>
    </source>
</evidence>
<dbReference type="InterPro" id="IPR003591">
    <property type="entry name" value="Leu-rich_rpt_typical-subtyp"/>
</dbReference>
<evidence type="ECO:0000256" key="7">
    <source>
        <dbReference type="ARBA" id="ARBA00022989"/>
    </source>
</evidence>
<feature type="domain" description="C-type lectin" evidence="18">
    <location>
        <begin position="693"/>
        <end position="813"/>
    </location>
</feature>
<keyword evidence="8" id="KW-0297">G-protein coupled receptor</keyword>
<evidence type="ECO:0000256" key="1">
    <source>
        <dbReference type="ARBA" id="ARBA00004651"/>
    </source>
</evidence>
<feature type="transmembrane region" description="Helical" evidence="14">
    <location>
        <begin position="1281"/>
        <end position="1307"/>
    </location>
</feature>
<dbReference type="Gene3D" id="1.10.510.10">
    <property type="entry name" value="Transferase(Phosphotransferase) domain 1"/>
    <property type="match status" value="1"/>
</dbReference>
<evidence type="ECO:0000259" key="18">
    <source>
        <dbReference type="PROSITE" id="PS50041"/>
    </source>
</evidence>
<evidence type="ECO:0000256" key="11">
    <source>
        <dbReference type="ARBA" id="ARBA00023170"/>
    </source>
</evidence>
<keyword evidence="6" id="KW-0677">Repeat</keyword>
<comment type="caution">
    <text evidence="13">Lacks conserved residue(s) required for the propagation of feature annotation.</text>
</comment>
<dbReference type="OrthoDB" id="6022136at2759"/>
<dbReference type="SMART" id="SM00042">
    <property type="entry name" value="CUB"/>
    <property type="match status" value="2"/>
</dbReference>
<dbReference type="GO" id="GO:0008528">
    <property type="term" value="F:G protein-coupled peptide receptor activity"/>
    <property type="evidence" value="ECO:0007669"/>
    <property type="project" value="TreeGrafter"/>
</dbReference>
<dbReference type="Pfam" id="PF00001">
    <property type="entry name" value="7tm_1"/>
    <property type="match status" value="1"/>
</dbReference>
<comment type="subcellular location">
    <subcellularLocation>
        <location evidence="1">Cell membrane</location>
        <topology evidence="1">Multi-pass membrane protein</topology>
    </subcellularLocation>
</comment>
<dbReference type="SUPFAM" id="SSF49854">
    <property type="entry name" value="Spermadhesin, CUB domain"/>
    <property type="match status" value="3"/>
</dbReference>
<dbReference type="PROSITE" id="PS50011">
    <property type="entry name" value="PROTEIN_KINASE_DOM"/>
    <property type="match status" value="1"/>
</dbReference>
<feature type="transmembrane region" description="Helical" evidence="14">
    <location>
        <begin position="1117"/>
        <end position="1135"/>
    </location>
</feature>
<dbReference type="Pfam" id="PF00431">
    <property type="entry name" value="CUB"/>
    <property type="match status" value="2"/>
</dbReference>
<evidence type="ECO:0000256" key="12">
    <source>
        <dbReference type="ARBA" id="ARBA00023224"/>
    </source>
</evidence>
<evidence type="ECO:0000256" key="8">
    <source>
        <dbReference type="ARBA" id="ARBA00023040"/>
    </source>
</evidence>
<evidence type="ECO:0000256" key="5">
    <source>
        <dbReference type="ARBA" id="ARBA00022729"/>
    </source>
</evidence>
<dbReference type="SMART" id="SM00013">
    <property type="entry name" value="LRRNT"/>
    <property type="match status" value="1"/>
</dbReference>
<feature type="transmembrane region" description="Helical" evidence="14">
    <location>
        <begin position="1328"/>
        <end position="1351"/>
    </location>
</feature>
<dbReference type="PANTHER" id="PTHR24372:SF77">
    <property type="entry name" value="G-PROTEIN COUPLED RECEPTORS FAMILY 1 PROFILE DOMAIN-CONTAINING PROTEIN"/>
    <property type="match status" value="1"/>
</dbReference>
<dbReference type="InterPro" id="IPR011009">
    <property type="entry name" value="Kinase-like_dom_sf"/>
</dbReference>
<dbReference type="InterPro" id="IPR001611">
    <property type="entry name" value="Leu-rich_rpt"/>
</dbReference>
<dbReference type="InterPro" id="IPR000859">
    <property type="entry name" value="CUB_dom"/>
</dbReference>
<feature type="chain" id="PRO_5035435849" evidence="15">
    <location>
        <begin position="35"/>
        <end position="1615"/>
    </location>
</feature>
<dbReference type="SUPFAM" id="SSF52058">
    <property type="entry name" value="L domain-like"/>
    <property type="match status" value="1"/>
</dbReference>
<dbReference type="GO" id="GO:0005886">
    <property type="term" value="C:plasma membrane"/>
    <property type="evidence" value="ECO:0007669"/>
    <property type="project" value="UniProtKB-SubCell"/>
</dbReference>
<dbReference type="SUPFAM" id="SSF81321">
    <property type="entry name" value="Family A G protein-coupled receptor-like"/>
    <property type="match status" value="1"/>
</dbReference>
<keyword evidence="21" id="KW-1185">Reference proteome</keyword>
<feature type="domain" description="CUB" evidence="16">
    <location>
        <begin position="546"/>
        <end position="670"/>
    </location>
</feature>
<dbReference type="Gene3D" id="3.10.100.10">
    <property type="entry name" value="Mannose-Binding Protein A, subunit A"/>
    <property type="match status" value="1"/>
</dbReference>
<dbReference type="GO" id="GO:0005524">
    <property type="term" value="F:ATP binding"/>
    <property type="evidence" value="ECO:0007669"/>
    <property type="project" value="InterPro"/>
</dbReference>
<dbReference type="Pfam" id="PF13855">
    <property type="entry name" value="LRR_8"/>
    <property type="match status" value="1"/>
</dbReference>
<accession>A0A8J9Z4G3</accession>
<proteinExistence type="predicted"/>
<dbReference type="SMART" id="SM00369">
    <property type="entry name" value="LRR_TYP"/>
    <property type="match status" value="3"/>
</dbReference>
<dbReference type="SMART" id="SM00034">
    <property type="entry name" value="CLECT"/>
    <property type="match status" value="1"/>
</dbReference>
<dbReference type="Pfam" id="PF07714">
    <property type="entry name" value="PK_Tyr_Ser-Thr"/>
    <property type="match status" value="1"/>
</dbReference>
<reference evidence="20" key="1">
    <citation type="submission" date="2022-01" db="EMBL/GenBank/DDBJ databases">
        <authorList>
            <person name="Braso-Vives M."/>
        </authorList>
    </citation>
    <scope>NUCLEOTIDE SEQUENCE</scope>
</reference>
<evidence type="ECO:0000259" key="17">
    <source>
        <dbReference type="PROSITE" id="PS50011"/>
    </source>
</evidence>
<dbReference type="PROSITE" id="PS51450">
    <property type="entry name" value="LRR"/>
    <property type="match status" value="1"/>
</dbReference>
<dbReference type="InterPro" id="IPR001245">
    <property type="entry name" value="Ser-Thr/Tyr_kinase_cat_dom"/>
</dbReference>
<feature type="signal peptide" evidence="15">
    <location>
        <begin position="1"/>
        <end position="34"/>
    </location>
</feature>
<dbReference type="InterPro" id="IPR017452">
    <property type="entry name" value="GPCR_Rhodpsn_7TM"/>
</dbReference>
<dbReference type="Proteomes" id="UP000838412">
    <property type="component" value="Chromosome 15"/>
</dbReference>
<dbReference type="GO" id="GO:0007189">
    <property type="term" value="P:adenylate cyclase-activating G protein-coupled receptor signaling pathway"/>
    <property type="evidence" value="ECO:0007669"/>
    <property type="project" value="TreeGrafter"/>
</dbReference>
<dbReference type="InterPro" id="IPR035914">
    <property type="entry name" value="Sperma_CUB_dom_sf"/>
</dbReference>
<dbReference type="Gene3D" id="1.20.1070.10">
    <property type="entry name" value="Rhodopsin 7-helix transmembrane proteins"/>
    <property type="match status" value="1"/>
</dbReference>
<dbReference type="PROSITE" id="PS01180">
    <property type="entry name" value="CUB"/>
    <property type="match status" value="2"/>
</dbReference>
<evidence type="ECO:0000313" key="21">
    <source>
        <dbReference type="Proteomes" id="UP000838412"/>
    </source>
</evidence>
<feature type="transmembrane region" description="Helical" evidence="14">
    <location>
        <begin position="1147"/>
        <end position="1170"/>
    </location>
</feature>
<feature type="transmembrane region" description="Helical" evidence="14">
    <location>
        <begin position="1190"/>
        <end position="1211"/>
    </location>
</feature>
<dbReference type="InterPro" id="IPR016186">
    <property type="entry name" value="C-type_lectin-like/link_sf"/>
</dbReference>
<evidence type="ECO:0000256" key="13">
    <source>
        <dbReference type="PROSITE-ProRule" id="PRU00059"/>
    </source>
</evidence>
<feature type="domain" description="G-protein coupled receptors family 1 profile" evidence="19">
    <location>
        <begin position="1126"/>
        <end position="1380"/>
    </location>
</feature>
<dbReference type="InterPro" id="IPR000276">
    <property type="entry name" value="GPCR_Rhodpsn"/>
</dbReference>
<feature type="transmembrane region" description="Helical" evidence="14">
    <location>
        <begin position="1232"/>
        <end position="1252"/>
    </location>
</feature>
<dbReference type="PROSITE" id="PS50262">
    <property type="entry name" value="G_PROTEIN_RECEP_F1_2"/>
    <property type="match status" value="1"/>
</dbReference>
<dbReference type="GO" id="GO:0009755">
    <property type="term" value="P:hormone-mediated signaling pathway"/>
    <property type="evidence" value="ECO:0007669"/>
    <property type="project" value="TreeGrafter"/>
</dbReference>
<sequence length="1615" mass="181766">MDVRPLDVFYCGGMGHLAVSLLLLFFTAEPLVSGLCLEEGFGDSGCDSFRNLLSDCGHIQTAGFPLAPYKNDTVCEWHVHVRPRNRIVLVFDRFELEESGVTCEYDQLSIHDGVNEKAPKLGTFCGRYDSFKVLSSRNHLYLKFTSDASIAAAGFYASYISEDAGHEARQAIVDMGQKTFPCPGSMNITGDEMTSTPEQFTLQSELRERMWVLWDPWGAVDESYLQIYEGDNIDTTPALVDNFRHTVSGSFSPKGHQFLLSLHLRNRDGGVFVQCFIEDIADELPLCFPDSKNTDIGSLVFGRNVLQGRDDARLHCKVAIKAASDQQLLASMDYFKSPTVSPRKVINGINAQVALYDGKRGRRLGSSLLGPEMSLPLPTLTSGNELLIILWTDSANLQGEQWTPEVHYSPTACQDLSHHLTKNGTTTTQEPCGIFKHLPDHDYANYDYRIRIEMTENKYIQLLLPPLSRYDGIRFMCKGMKDGCDEDLQIYDLQGNSPVLIYSYCRETVEDWKTIRSSSHAIEVVYRSYCTWSRSGFYFFFRTTECTQNPTSSCKQQQDLHAPCGYFQPPPRSDLERQPLVCEWLISPPPGNKVVLTFQNLSLTADQKGEDFILIQEREDDGTFRTVLDIRQSYPLFSVESKSSEVLVKFVKDRIGTKRDAAFTAFYTTTKAVTPNTGPVEMEELCESGFQYYRSNCYRVVINKETLSWETAQQRCTEAGSDLASISSPEEMEHVKELLKRETTAGDGDSTITAFIGLMTTGHDAKYAWVDGSKVLFTYWRGRTPLPAGQNSESCALMLTSNTDTKWFTVPCNYPEATRTYICKAKARGCNRDWTMVGFACLRPYELSSRTSNPARLAHRLCTEADSSVATVNSSIDFLRVQGYLQNMWPVYPRQRVYMNIRYDGSDTCGVVERRYDTKGDTWIVPRTDCAFQRPNMVLCSMRVDASTCPSACKCSDGVVRCINKGLANIPAKIPRTTRELYLAGNRLNLTKDSLRTWRLLATLDVSENSLREIPVGTFSSMFRLKALNISGNLIHRLTSETFRGLANLHVLDLTGNNVQDISMDAFQGLPNLYKLNTNQYKLCCMAPQTNVCSAQQDYVSSCEHLIGSNSLTVTTWFLGVVSIVGNPVVLIYQVRSKTSGPSKHFLCNLAIADALTGLYMIIIASANTYFQDRYILNEQRWRSHTACAIATGLVTFSKMASLFLVVAIVVQIHLISRLPSTIRRFKNKYNAIMIATCWISAFMCTVVTLNIPYLGLLDVQTTAACSPFIDIIQKQGRWKYWFVLFVTLPTIMTLASVACWSLSCYVEGLNSTTDGKNKVKHYDKQRTTKTIIVTDFICWIIVAVVGMFSTVKDDIFVTLTPWIALFVVPVTCGLNPMIQAAAATQRWPMKREIACKDDVEVETVEQLGRNLHEAEDVDAIEKDENSEDNLIQSYLRCLSGDVIPSHVVKVLLQFRKEHEVQQEAAITNEMMILRRIGQAGGHQNVVRQCAIADKDAMKWALYTLHHHYKLKEVLSDLTSEDLLTTNLDMTKALKFLHQNDIVLGKMSLDALLVEKEPHLKVLIADFSNAKVVGSNNNSNKDFDADFQEWKKLKGVIERKSSNVTLPIKVVLMKF</sequence>
<dbReference type="Gene3D" id="3.80.10.10">
    <property type="entry name" value="Ribonuclease Inhibitor"/>
    <property type="match status" value="1"/>
</dbReference>
<dbReference type="InterPro" id="IPR000719">
    <property type="entry name" value="Prot_kinase_dom"/>
</dbReference>
<evidence type="ECO:0000256" key="2">
    <source>
        <dbReference type="ARBA" id="ARBA00022475"/>
    </source>
</evidence>
<dbReference type="InterPro" id="IPR001304">
    <property type="entry name" value="C-type_lectin-like"/>
</dbReference>
<gene>
    <name evidence="20" type="primary">RXFP2</name>
    <name evidence="20" type="ORF">BLAG_LOCUS8795</name>
</gene>
<evidence type="ECO:0000256" key="15">
    <source>
        <dbReference type="SAM" id="SignalP"/>
    </source>
</evidence>
<dbReference type="InterPro" id="IPR016187">
    <property type="entry name" value="CTDL_fold"/>
</dbReference>
<dbReference type="InterPro" id="IPR000372">
    <property type="entry name" value="LRRNT"/>
</dbReference>
<dbReference type="CDD" id="cd00041">
    <property type="entry name" value="CUB"/>
    <property type="match status" value="2"/>
</dbReference>
<keyword evidence="12" id="KW-0807">Transducer</keyword>
<evidence type="ECO:0000256" key="3">
    <source>
        <dbReference type="ARBA" id="ARBA00022614"/>
    </source>
</evidence>
<dbReference type="Pfam" id="PF00059">
    <property type="entry name" value="Lectin_C"/>
    <property type="match status" value="1"/>
</dbReference>
<protein>
    <submittedName>
        <fullName evidence="20">RXFP2 protein</fullName>
    </submittedName>
</protein>
<evidence type="ECO:0000256" key="14">
    <source>
        <dbReference type="SAM" id="Phobius"/>
    </source>
</evidence>
<evidence type="ECO:0000256" key="10">
    <source>
        <dbReference type="ARBA" id="ARBA00023157"/>
    </source>
</evidence>